<evidence type="ECO:0000313" key="3">
    <source>
        <dbReference type="EMBL" id="MDO1449973.1"/>
    </source>
</evidence>
<dbReference type="Pfam" id="PF00903">
    <property type="entry name" value="Glyoxalase"/>
    <property type="match status" value="2"/>
</dbReference>
<keyword evidence="1" id="KW-0479">Metal-binding</keyword>
<dbReference type="RefSeq" id="WP_302040775.1">
    <property type="nucleotide sequence ID" value="NZ_JAUKPO010000024.1"/>
</dbReference>
<comment type="caution">
    <text evidence="3">The sequence shown here is derived from an EMBL/GenBank/DDBJ whole genome shotgun (WGS) entry which is preliminary data.</text>
</comment>
<evidence type="ECO:0000259" key="2">
    <source>
        <dbReference type="PROSITE" id="PS51819"/>
    </source>
</evidence>
<name>A0ABT8RCY8_9BACT</name>
<organism evidence="3 4">
    <name type="scientific">Rhodocytophaga aerolata</name>
    <dbReference type="NCBI Taxonomy" id="455078"/>
    <lineage>
        <taxon>Bacteria</taxon>
        <taxon>Pseudomonadati</taxon>
        <taxon>Bacteroidota</taxon>
        <taxon>Cytophagia</taxon>
        <taxon>Cytophagales</taxon>
        <taxon>Rhodocytophagaceae</taxon>
        <taxon>Rhodocytophaga</taxon>
    </lineage>
</organism>
<reference evidence="3" key="1">
    <citation type="submission" date="2023-07" db="EMBL/GenBank/DDBJ databases">
        <title>The genome sequence of Rhodocytophaga aerolata KACC 12507.</title>
        <authorList>
            <person name="Zhang X."/>
        </authorList>
    </citation>
    <scope>NUCLEOTIDE SEQUENCE</scope>
    <source>
        <strain evidence="3">KACC 12507</strain>
    </source>
</reference>
<dbReference type="InterPro" id="IPR018146">
    <property type="entry name" value="Glyoxalase_1_CS"/>
</dbReference>
<gene>
    <name evidence="3" type="ORF">Q0590_27080</name>
</gene>
<feature type="domain" description="VOC" evidence="2">
    <location>
        <begin position="186"/>
        <end position="304"/>
    </location>
</feature>
<proteinExistence type="predicted"/>
<evidence type="ECO:0000313" key="4">
    <source>
        <dbReference type="Proteomes" id="UP001168528"/>
    </source>
</evidence>
<protein>
    <submittedName>
        <fullName evidence="3">VOC family protein</fullName>
    </submittedName>
</protein>
<accession>A0ABT8RCY8</accession>
<dbReference type="SUPFAM" id="SSF54593">
    <property type="entry name" value="Glyoxalase/Bleomycin resistance protein/Dihydroxybiphenyl dioxygenase"/>
    <property type="match status" value="2"/>
</dbReference>
<dbReference type="PROSITE" id="PS51819">
    <property type="entry name" value="VOC"/>
    <property type="match status" value="2"/>
</dbReference>
<feature type="domain" description="VOC" evidence="2">
    <location>
        <begin position="18"/>
        <end position="132"/>
    </location>
</feature>
<dbReference type="PANTHER" id="PTHR43279">
    <property type="entry name" value="CATECHOL-2,3-DIOXYGENASE"/>
    <property type="match status" value="1"/>
</dbReference>
<keyword evidence="4" id="KW-1185">Reference proteome</keyword>
<dbReference type="InterPro" id="IPR037523">
    <property type="entry name" value="VOC_core"/>
</dbReference>
<dbReference type="InterPro" id="IPR004360">
    <property type="entry name" value="Glyas_Fos-R_dOase_dom"/>
</dbReference>
<dbReference type="Proteomes" id="UP001168528">
    <property type="component" value="Unassembled WGS sequence"/>
</dbReference>
<dbReference type="InterPro" id="IPR029068">
    <property type="entry name" value="Glyas_Bleomycin-R_OHBP_Dase"/>
</dbReference>
<sequence length="304" mass="34034">MSIIHPNTSTGLLSPGTRLGYVHYTVADLEKQITFYTQILGLQLHWKTSNEAGLGAGKADLIRFTEDKTATRYEQATGLYHQALLLPNRKELARAIARLFSYRYPNSPTDHTISQTTYLEDPEGNTIELLADTPEEGTWEVLENGLSVRDNQGKERHMSIALDVEALFRQLSPADDIHQPMPADTITGHVHLYVNNLHTAMAFYRDVLGFQKQSMMPKYKMADTTLPGFNVHMIAFNTWKGENARPAPSPALGMRYFTVNLTIIEDRKKLVERLTHSQIALIETSEGLLVNDPIGNGVLITLAS</sequence>
<dbReference type="EMBL" id="JAUKPO010000024">
    <property type="protein sequence ID" value="MDO1449973.1"/>
    <property type="molecule type" value="Genomic_DNA"/>
</dbReference>
<dbReference type="Gene3D" id="3.10.180.10">
    <property type="entry name" value="2,3-Dihydroxybiphenyl 1,2-Dioxygenase, domain 1"/>
    <property type="match status" value="2"/>
</dbReference>
<dbReference type="PROSITE" id="PS00934">
    <property type="entry name" value="GLYOXALASE_I_1"/>
    <property type="match status" value="1"/>
</dbReference>
<evidence type="ECO:0000256" key="1">
    <source>
        <dbReference type="ARBA" id="ARBA00022723"/>
    </source>
</evidence>
<dbReference type="PANTHER" id="PTHR43279:SF1">
    <property type="entry name" value="CATECHOL-2,3-DIOXYGENASE"/>
    <property type="match status" value="1"/>
</dbReference>